<dbReference type="EMBL" id="FNHS01000018">
    <property type="protein sequence ID" value="SDO28245.1"/>
    <property type="molecule type" value="Genomic_DNA"/>
</dbReference>
<evidence type="ECO:0000313" key="3">
    <source>
        <dbReference type="Proteomes" id="UP000198704"/>
    </source>
</evidence>
<dbReference type="OrthoDB" id="179763at2"/>
<dbReference type="Pfam" id="PF01636">
    <property type="entry name" value="APH"/>
    <property type="match status" value="1"/>
</dbReference>
<evidence type="ECO:0000313" key="2">
    <source>
        <dbReference type="EMBL" id="SDO28245.1"/>
    </source>
</evidence>
<dbReference type="GO" id="GO:0016740">
    <property type="term" value="F:transferase activity"/>
    <property type="evidence" value="ECO:0007669"/>
    <property type="project" value="UniProtKB-KW"/>
</dbReference>
<dbReference type="RefSeq" id="WP_091720939.1">
    <property type="nucleotide sequence ID" value="NZ_FNHS01000018.1"/>
</dbReference>
<dbReference type="InterPro" id="IPR002575">
    <property type="entry name" value="Aminoglycoside_PTrfase"/>
</dbReference>
<dbReference type="STRING" id="582672.SAMN05216360_11875"/>
<dbReference type="Gene3D" id="3.90.1200.10">
    <property type="match status" value="1"/>
</dbReference>
<dbReference type="SUPFAM" id="SSF56112">
    <property type="entry name" value="Protein kinase-like (PK-like)"/>
    <property type="match status" value="1"/>
</dbReference>
<accession>A0A1H0IA48</accession>
<dbReference type="Proteomes" id="UP000198704">
    <property type="component" value="Unassembled WGS sequence"/>
</dbReference>
<name>A0A1H0IA48_9HYPH</name>
<gene>
    <name evidence="2" type="ORF">SAMN05216360_11875</name>
</gene>
<protein>
    <submittedName>
        <fullName evidence="2">Phosphotransferase enzyme family protein</fullName>
    </submittedName>
</protein>
<dbReference type="AlphaFoldDB" id="A0A1H0IA48"/>
<feature type="domain" description="Aminoglycoside phosphotransferase" evidence="1">
    <location>
        <begin position="43"/>
        <end position="261"/>
    </location>
</feature>
<evidence type="ECO:0000259" key="1">
    <source>
        <dbReference type="Pfam" id="PF01636"/>
    </source>
</evidence>
<proteinExistence type="predicted"/>
<dbReference type="InterPro" id="IPR011009">
    <property type="entry name" value="Kinase-like_dom_sf"/>
</dbReference>
<reference evidence="3" key="1">
    <citation type="submission" date="2016-10" db="EMBL/GenBank/DDBJ databases">
        <authorList>
            <person name="Varghese N."/>
            <person name="Submissions S."/>
        </authorList>
    </citation>
    <scope>NUCLEOTIDE SEQUENCE [LARGE SCALE GENOMIC DNA]</scope>
    <source>
        <strain evidence="3">BL47</strain>
    </source>
</reference>
<organism evidence="2 3">
    <name type="scientific">Methylobacterium phyllostachyos</name>
    <dbReference type="NCBI Taxonomy" id="582672"/>
    <lineage>
        <taxon>Bacteria</taxon>
        <taxon>Pseudomonadati</taxon>
        <taxon>Pseudomonadota</taxon>
        <taxon>Alphaproteobacteria</taxon>
        <taxon>Hyphomicrobiales</taxon>
        <taxon>Methylobacteriaceae</taxon>
        <taxon>Methylobacterium</taxon>
    </lineage>
</organism>
<sequence>MKAIGAPESDDERLAEAALATVFAGQQVRYGVACPGAASPSYHGVESATYHVSDSPEVEPAYLLKVSEPAAAALLDPAAAFRVADRLAGLGLAPEPLHLMSDQGAILFRHLGPEWRPATLDILRQPDRMGAVIGAFGRIAEGAPFGSPWSVFDGIRQMRDRLGEDAGTLPPDAWFLFDWGEAIAAALDAAGTDRRPVHGDPHASNLLFGPDGALRLVDFDMGCDTDPHYQLGAFLNEACQFESEMRLGIEIAEGTCRTETFNRCRAYGAADDLYWGLRALVMDQISPRRNLEFRKYASWRLLRCRMRVTRPDFEETLRTL</sequence>
<keyword evidence="2" id="KW-0808">Transferase</keyword>
<keyword evidence="3" id="KW-1185">Reference proteome</keyword>